<dbReference type="EMBL" id="JXTC01000065">
    <property type="protein sequence ID" value="PON92457.1"/>
    <property type="molecule type" value="Genomic_DNA"/>
</dbReference>
<name>A0A2P5F3T3_TREOI</name>
<feature type="compositionally biased region" description="Pro residues" evidence="1">
    <location>
        <begin position="11"/>
        <end position="20"/>
    </location>
</feature>
<feature type="compositionally biased region" description="Low complexity" evidence="1">
    <location>
        <begin position="21"/>
        <end position="31"/>
    </location>
</feature>
<protein>
    <submittedName>
        <fullName evidence="2">Uncharacterized protein</fullName>
    </submittedName>
</protein>
<dbReference type="Proteomes" id="UP000237000">
    <property type="component" value="Unassembled WGS sequence"/>
</dbReference>
<sequence length="91" mass="9940">MSSSFSFILNLPPPPPPPPSSNSRPNRASLLQNGKKEPYQPPYIGLIEREKDLRKGVVITGMALVLISPNASAPWIGSMYRLEMGAKQFCG</sequence>
<accession>A0A2P5F3T3</accession>
<gene>
    <name evidence="2" type="ORF">TorRG33x02_117810</name>
</gene>
<reference evidence="3" key="1">
    <citation type="submission" date="2016-06" db="EMBL/GenBank/DDBJ databases">
        <title>Parallel loss of symbiosis genes in relatives of nitrogen-fixing non-legume Parasponia.</title>
        <authorList>
            <person name="Van Velzen R."/>
            <person name="Holmer R."/>
            <person name="Bu F."/>
            <person name="Rutten L."/>
            <person name="Van Zeijl A."/>
            <person name="Liu W."/>
            <person name="Santuari L."/>
            <person name="Cao Q."/>
            <person name="Sharma T."/>
            <person name="Shen D."/>
            <person name="Roswanjaya Y."/>
            <person name="Wardhani T."/>
            <person name="Kalhor M.S."/>
            <person name="Jansen J."/>
            <person name="Van den Hoogen J."/>
            <person name="Gungor B."/>
            <person name="Hartog M."/>
            <person name="Hontelez J."/>
            <person name="Verver J."/>
            <person name="Yang W.-C."/>
            <person name="Schijlen E."/>
            <person name="Repin R."/>
            <person name="Schilthuizen M."/>
            <person name="Schranz E."/>
            <person name="Heidstra R."/>
            <person name="Miyata K."/>
            <person name="Fedorova E."/>
            <person name="Kohlen W."/>
            <person name="Bisseling T."/>
            <person name="Smit S."/>
            <person name="Geurts R."/>
        </authorList>
    </citation>
    <scope>NUCLEOTIDE SEQUENCE [LARGE SCALE GENOMIC DNA]</scope>
    <source>
        <strain evidence="3">cv. RG33-2</strain>
    </source>
</reference>
<evidence type="ECO:0000313" key="3">
    <source>
        <dbReference type="Proteomes" id="UP000237000"/>
    </source>
</evidence>
<feature type="region of interest" description="Disordered" evidence="1">
    <location>
        <begin position="1"/>
        <end position="38"/>
    </location>
</feature>
<comment type="caution">
    <text evidence="2">The sequence shown here is derived from an EMBL/GenBank/DDBJ whole genome shotgun (WGS) entry which is preliminary data.</text>
</comment>
<feature type="compositionally biased region" description="Low complexity" evidence="1">
    <location>
        <begin position="1"/>
        <end position="10"/>
    </location>
</feature>
<dbReference type="InParanoid" id="A0A2P5F3T3"/>
<evidence type="ECO:0000256" key="1">
    <source>
        <dbReference type="SAM" id="MobiDB-lite"/>
    </source>
</evidence>
<keyword evidence="3" id="KW-1185">Reference proteome</keyword>
<organism evidence="2 3">
    <name type="scientific">Trema orientale</name>
    <name type="common">Charcoal tree</name>
    <name type="synonym">Celtis orientalis</name>
    <dbReference type="NCBI Taxonomy" id="63057"/>
    <lineage>
        <taxon>Eukaryota</taxon>
        <taxon>Viridiplantae</taxon>
        <taxon>Streptophyta</taxon>
        <taxon>Embryophyta</taxon>
        <taxon>Tracheophyta</taxon>
        <taxon>Spermatophyta</taxon>
        <taxon>Magnoliopsida</taxon>
        <taxon>eudicotyledons</taxon>
        <taxon>Gunneridae</taxon>
        <taxon>Pentapetalae</taxon>
        <taxon>rosids</taxon>
        <taxon>fabids</taxon>
        <taxon>Rosales</taxon>
        <taxon>Cannabaceae</taxon>
        <taxon>Trema</taxon>
    </lineage>
</organism>
<dbReference type="AlphaFoldDB" id="A0A2P5F3T3"/>
<proteinExistence type="predicted"/>
<evidence type="ECO:0000313" key="2">
    <source>
        <dbReference type="EMBL" id="PON92457.1"/>
    </source>
</evidence>